<dbReference type="AlphaFoldDB" id="A0A0D2IIK2"/>
<dbReference type="GeneID" id="25294507"/>
<protein>
    <submittedName>
        <fullName evidence="2">Uncharacterized protein</fullName>
    </submittedName>
</protein>
<feature type="region of interest" description="Disordered" evidence="1">
    <location>
        <begin position="121"/>
        <end position="144"/>
    </location>
</feature>
<dbReference type="EMBL" id="KN847478">
    <property type="protein sequence ID" value="KIX05564.1"/>
    <property type="molecule type" value="Genomic_DNA"/>
</dbReference>
<dbReference type="STRING" id="1442369.A0A0D2IIK2"/>
<dbReference type="InterPro" id="IPR021858">
    <property type="entry name" value="Fun_TF"/>
</dbReference>
<reference evidence="2 3" key="1">
    <citation type="submission" date="2015-01" db="EMBL/GenBank/DDBJ databases">
        <title>The Genome Sequence of Rhinocladiella mackenzie CBS 650.93.</title>
        <authorList>
            <consortium name="The Broad Institute Genomics Platform"/>
            <person name="Cuomo C."/>
            <person name="de Hoog S."/>
            <person name="Gorbushina A."/>
            <person name="Stielow B."/>
            <person name="Teixiera M."/>
            <person name="Abouelleil A."/>
            <person name="Chapman S.B."/>
            <person name="Priest M."/>
            <person name="Young S.K."/>
            <person name="Wortman J."/>
            <person name="Nusbaum C."/>
            <person name="Birren B."/>
        </authorList>
    </citation>
    <scope>NUCLEOTIDE SEQUENCE [LARGE SCALE GENOMIC DNA]</scope>
    <source>
        <strain evidence="2 3">CBS 650.93</strain>
    </source>
</reference>
<dbReference type="PANTHER" id="PTHR37540">
    <property type="entry name" value="TRANSCRIPTION FACTOR (ACR-2), PUTATIVE-RELATED-RELATED"/>
    <property type="match status" value="1"/>
</dbReference>
<feature type="compositionally biased region" description="Basic and acidic residues" evidence="1">
    <location>
        <begin position="1"/>
        <end position="24"/>
    </location>
</feature>
<gene>
    <name evidence="2" type="ORF">Z518_06436</name>
</gene>
<accession>A0A0D2IIK2</accession>
<dbReference type="Proteomes" id="UP000053617">
    <property type="component" value="Unassembled WGS sequence"/>
</dbReference>
<dbReference type="RefSeq" id="XP_013272700.1">
    <property type="nucleotide sequence ID" value="XM_013417246.1"/>
</dbReference>
<feature type="region of interest" description="Disordered" evidence="1">
    <location>
        <begin position="155"/>
        <end position="174"/>
    </location>
</feature>
<sequence length="630" mass="70422">MDERGNIANRTGKDPRSVRGDKDTQSSSPQSTNKCRRLDQEGAGTSIADSGHRFLFVDSSSSGQRPRSDQRAINAHIQQTAHRNRRQAAAAAQRAKISKTANISRYRREIPLQPRQIEIQQPVASQESNPLPPSPPSRSPGVDQDQLDRLRHYSTVRAPEVRQAINAQQEDDRSLVENNSVRSMLTQILQRLDAGNVGHAIQGPPNSNLRSTVLDPFNVSSVTITPSMNAVLRHFSDVMITSVFPTRAQAEVQTRWAFQVAAQEPLVLYSLLAISSAERSARAGELKSGAQETTFTEADLENRTVPDFVSYKLNAIKLANESMRSIETAIKASTIFAMMCLLSIEVITGNQKEIFAHISGIQKLIAWRGGYHGIPSHATELILSSSYMCAAMTRSLPSAPPTSSLAGLPNNLVEEIRQNISPDLKQMGTGLLTADIDTVLDWRISQAFRDMTDVVQYREYYHEKQLQPVATELDYINSKSYQFRYAVLSAPFEPRAPASDKEEACRLALLIFWFCNYQLSQPDSALNRTLTGQLKTALQASDLKGLWGPHFELLTWILLLGAFISAGQKERPWFVLNLARVSRMLRLKDWSEARALLLKFYYLDRIYAKGMQDSWEEAILLAETMEEGLS</sequence>
<dbReference type="PANTHER" id="PTHR37540:SF5">
    <property type="entry name" value="TRANSCRIPTION FACTOR DOMAIN-CONTAINING PROTEIN"/>
    <property type="match status" value="1"/>
</dbReference>
<keyword evidence="3" id="KW-1185">Reference proteome</keyword>
<evidence type="ECO:0000313" key="2">
    <source>
        <dbReference type="EMBL" id="KIX05564.1"/>
    </source>
</evidence>
<dbReference type="OrthoDB" id="4158087at2759"/>
<dbReference type="VEuPathDB" id="FungiDB:Z518_06436"/>
<evidence type="ECO:0000313" key="3">
    <source>
        <dbReference type="Proteomes" id="UP000053617"/>
    </source>
</evidence>
<dbReference type="Pfam" id="PF11951">
    <property type="entry name" value="Fungal_trans_2"/>
    <property type="match status" value="1"/>
</dbReference>
<evidence type="ECO:0000256" key="1">
    <source>
        <dbReference type="SAM" id="MobiDB-lite"/>
    </source>
</evidence>
<organism evidence="2 3">
    <name type="scientific">Rhinocladiella mackenziei CBS 650.93</name>
    <dbReference type="NCBI Taxonomy" id="1442369"/>
    <lineage>
        <taxon>Eukaryota</taxon>
        <taxon>Fungi</taxon>
        <taxon>Dikarya</taxon>
        <taxon>Ascomycota</taxon>
        <taxon>Pezizomycotina</taxon>
        <taxon>Eurotiomycetes</taxon>
        <taxon>Chaetothyriomycetidae</taxon>
        <taxon>Chaetothyriales</taxon>
        <taxon>Herpotrichiellaceae</taxon>
        <taxon>Rhinocladiella</taxon>
    </lineage>
</organism>
<feature type="region of interest" description="Disordered" evidence="1">
    <location>
        <begin position="1"/>
        <end position="108"/>
    </location>
</feature>
<name>A0A0D2IIK2_9EURO</name>
<proteinExistence type="predicted"/>
<dbReference type="HOGENOM" id="CLU_407086_0_0_1"/>